<reference evidence="1 2" key="1">
    <citation type="submission" date="2019-10" db="EMBL/GenBank/DDBJ databases">
        <title>Draft Genome Sequence of the Caffeine Degrading Methylotroph Methylorubrum populi PINKEL.</title>
        <authorList>
            <person name="Dawson S.C."/>
            <person name="Zhang X."/>
            <person name="Wright M.E."/>
            <person name="Sharma G."/>
            <person name="Langner J.T."/>
            <person name="Ditty J.L."/>
            <person name="Subuyuj G.A."/>
        </authorList>
    </citation>
    <scope>NUCLEOTIDE SEQUENCE [LARGE SCALE GENOMIC DNA]</scope>
    <source>
        <strain evidence="1 2">Pinkel</strain>
    </source>
</reference>
<sequence length="385" mass="40585">MPQGSWSSSTPSLRFCSFAGCNPGDHLRAQTLMVMRPDREANIAELNLALETRVSAGYSETWTPNIDYPTPGMKEAGSSFAVANGQLWKLVKAGRSASVGSGPKTKPNAVAGTQVADGTAIWRYDSEAISDFKAGLSNVVVKERGGGSAWGIANNVVLSKGASTHGVNVGAEWDFGNFTGHNCGLQGSGGAGFCVNLWLYGMSAYLSTAAIAIGSAASSNLPGAYVSAIWLQKGNGNLVHPEFGEDIKVDSSGAVGISFGATDPESIRHKIATIRDFTTSGSFLQSFGTKNNNVWQDGSTTPLLIRAEGNYKSGIIDLSAARGSNNALSMRDDQRVCWSSGNICGYWSSAEKRFILTSIGNKKIMSVDLEGNLRISGKLMEKSSP</sequence>
<dbReference type="Proteomes" id="UP000469949">
    <property type="component" value="Unassembled WGS sequence"/>
</dbReference>
<evidence type="ECO:0000313" key="1">
    <source>
        <dbReference type="EMBL" id="KAB7782443.1"/>
    </source>
</evidence>
<comment type="caution">
    <text evidence="1">The sequence shown here is derived from an EMBL/GenBank/DDBJ whole genome shotgun (WGS) entry which is preliminary data.</text>
</comment>
<accession>A0A833MYG9</accession>
<organism evidence="1 2">
    <name type="scientific">Methylorubrum populi</name>
    <dbReference type="NCBI Taxonomy" id="223967"/>
    <lineage>
        <taxon>Bacteria</taxon>
        <taxon>Pseudomonadati</taxon>
        <taxon>Pseudomonadota</taxon>
        <taxon>Alphaproteobacteria</taxon>
        <taxon>Hyphomicrobiales</taxon>
        <taxon>Methylobacteriaceae</taxon>
        <taxon>Methylorubrum</taxon>
    </lineage>
</organism>
<gene>
    <name evidence="1" type="ORF">F8B43_5198</name>
</gene>
<dbReference type="AlphaFoldDB" id="A0A833MYG9"/>
<proteinExistence type="predicted"/>
<dbReference type="EMBL" id="WEKV01000020">
    <property type="protein sequence ID" value="KAB7782443.1"/>
    <property type="molecule type" value="Genomic_DNA"/>
</dbReference>
<name>A0A833MYG9_9HYPH</name>
<evidence type="ECO:0000313" key="2">
    <source>
        <dbReference type="Proteomes" id="UP000469949"/>
    </source>
</evidence>
<protein>
    <submittedName>
        <fullName evidence="1">Uncharacterized protein</fullName>
    </submittedName>
</protein>